<name>A0ABU7XSZ6_9FLAO</name>
<reference evidence="2 3" key="1">
    <citation type="submission" date="2022-09" db="EMBL/GenBank/DDBJ databases">
        <title>Genome sequencing of Flavivirga sp. MEBiC05379.</title>
        <authorList>
            <person name="Oh H.-M."/>
            <person name="Kwon K.K."/>
            <person name="Park M.J."/>
            <person name="Yang S.-H."/>
        </authorList>
    </citation>
    <scope>NUCLEOTIDE SEQUENCE [LARGE SCALE GENOMIC DNA]</scope>
    <source>
        <strain evidence="2 3">MEBiC05379</strain>
    </source>
</reference>
<evidence type="ECO:0000313" key="3">
    <source>
        <dbReference type="Proteomes" id="UP001337305"/>
    </source>
</evidence>
<organism evidence="2 3">
    <name type="scientific">Flavivirga spongiicola</name>
    <dbReference type="NCBI Taxonomy" id="421621"/>
    <lineage>
        <taxon>Bacteria</taxon>
        <taxon>Pseudomonadati</taxon>
        <taxon>Bacteroidota</taxon>
        <taxon>Flavobacteriia</taxon>
        <taxon>Flavobacteriales</taxon>
        <taxon>Flavobacteriaceae</taxon>
        <taxon>Flavivirga</taxon>
    </lineage>
</organism>
<keyword evidence="3" id="KW-1185">Reference proteome</keyword>
<comment type="caution">
    <text evidence="2">The sequence shown here is derived from an EMBL/GenBank/DDBJ whole genome shotgun (WGS) entry which is preliminary data.</text>
</comment>
<dbReference type="EMBL" id="JAODOP010000004">
    <property type="protein sequence ID" value="MEF3833855.1"/>
    <property type="molecule type" value="Genomic_DNA"/>
</dbReference>
<evidence type="ECO:0008006" key="4">
    <source>
        <dbReference type="Google" id="ProtNLM"/>
    </source>
</evidence>
<proteinExistence type="predicted"/>
<feature type="signal peptide" evidence="1">
    <location>
        <begin position="1"/>
        <end position="21"/>
    </location>
</feature>
<gene>
    <name evidence="2" type="ORF">N1F79_11995</name>
</gene>
<feature type="chain" id="PRO_5045058349" description="DUF4252 domain-containing protein" evidence="1">
    <location>
        <begin position="22"/>
        <end position="175"/>
    </location>
</feature>
<keyword evidence="1" id="KW-0732">Signal</keyword>
<dbReference type="Proteomes" id="UP001337305">
    <property type="component" value="Unassembled WGS sequence"/>
</dbReference>
<evidence type="ECO:0000256" key="1">
    <source>
        <dbReference type="SAM" id="SignalP"/>
    </source>
</evidence>
<protein>
    <recommendedName>
        <fullName evidence="4">DUF4252 domain-containing protein</fullName>
    </recommendedName>
</protein>
<sequence length="175" mass="20037">MNKITSTVLMLLLFCSSISFAQSTETLKASALRDAKIASQATLKMDFDKLLDYTYPSVLELMGGKEKAIELLNSTFNTMKESGFVFEKANVLGVSDIVFEDDQYRCYIEGFNQMIMSGMRIKSKSYLFGIYNSEAKFWYFMEAKQLKNEAMMKQIFPNFKTSLKIPDDETTTEEI</sequence>
<accession>A0ABU7XSZ6</accession>
<dbReference type="RefSeq" id="WP_303306194.1">
    <property type="nucleotide sequence ID" value="NZ_JAODOP010000004.1"/>
</dbReference>
<evidence type="ECO:0000313" key="2">
    <source>
        <dbReference type="EMBL" id="MEF3833855.1"/>
    </source>
</evidence>